<dbReference type="PANTHER" id="PTHR11091:SF0">
    <property type="entry name" value="MALATE DEHYDROGENASE"/>
    <property type="match status" value="1"/>
</dbReference>
<dbReference type="SUPFAM" id="SSF89733">
    <property type="entry name" value="L-sulfolactate dehydrogenase-like"/>
    <property type="match status" value="1"/>
</dbReference>
<dbReference type="PANTHER" id="PTHR11091">
    <property type="entry name" value="OXIDOREDUCTASE-RELATED"/>
    <property type="match status" value="1"/>
</dbReference>
<evidence type="ECO:0000256" key="1">
    <source>
        <dbReference type="ARBA" id="ARBA00006056"/>
    </source>
</evidence>
<name>A0ABT8W1F8_9GAMM</name>
<feature type="region of interest" description="Disordered" evidence="3">
    <location>
        <begin position="184"/>
        <end position="217"/>
    </location>
</feature>
<evidence type="ECO:0000256" key="2">
    <source>
        <dbReference type="ARBA" id="ARBA00023002"/>
    </source>
</evidence>
<comment type="caution">
    <text evidence="4">The sequence shown here is derived from an EMBL/GenBank/DDBJ whole genome shotgun (WGS) entry which is preliminary data.</text>
</comment>
<dbReference type="InterPro" id="IPR043144">
    <property type="entry name" value="Mal/L-sulf/L-lact_DH-like_ah"/>
</dbReference>
<dbReference type="Proteomes" id="UP001168640">
    <property type="component" value="Unassembled WGS sequence"/>
</dbReference>
<keyword evidence="2" id="KW-0560">Oxidoreductase</keyword>
<organism evidence="4 5">
    <name type="scientific">Marinobacter suaedae</name>
    <dbReference type="NCBI Taxonomy" id="3057675"/>
    <lineage>
        <taxon>Bacteria</taxon>
        <taxon>Pseudomonadati</taxon>
        <taxon>Pseudomonadota</taxon>
        <taxon>Gammaproteobacteria</taxon>
        <taxon>Pseudomonadales</taxon>
        <taxon>Marinobacteraceae</taxon>
        <taxon>Marinobacter</taxon>
    </lineage>
</organism>
<dbReference type="Gene3D" id="3.30.1370.60">
    <property type="entry name" value="Hypothetical oxidoreductase yiak, domain 2"/>
    <property type="match status" value="1"/>
</dbReference>
<dbReference type="Pfam" id="PF02615">
    <property type="entry name" value="Ldh_2"/>
    <property type="match status" value="1"/>
</dbReference>
<evidence type="ECO:0000256" key="3">
    <source>
        <dbReference type="SAM" id="MobiDB-lite"/>
    </source>
</evidence>
<reference evidence="4" key="1">
    <citation type="submission" date="2023-07" db="EMBL/GenBank/DDBJ databases">
        <title>Marinobacter sp. chi1 genome sequencing and assembly.</title>
        <authorList>
            <person name="Park S."/>
        </authorList>
    </citation>
    <scope>NUCLEOTIDE SEQUENCE</scope>
    <source>
        <strain evidence="4">Chi1</strain>
    </source>
</reference>
<evidence type="ECO:0000313" key="5">
    <source>
        <dbReference type="Proteomes" id="UP001168640"/>
    </source>
</evidence>
<sequence length="335" mass="35473">MTVSTRALRSFIVDALVTAGADWQEAETQADIMVWSDAMGRDTQGVWRLPMMVERLQNGLHTTPVSLEFEEVGPSLCRVDGQAGLGYVVATQAMDKAIDLAASQGIGCVAVANSSHLGAAGYYVFQAAERQMVGLCFSNSIPRVVPPGGTGKVWGTNPLAIGCPRQNGRHVLIDMATAATAGSTMTKAEQAAQHSGGKGNRGSTLQPDPFPPGGTNPMAGGKGFALGFAVELLSALITGAGITHELRSMHNDMSGPAGNGHLMMAIHIERLMSLDCFYARLEGVIGEIHQAGGRVPGELRWQTYGALTEQGIELEPWLLDQLSTIAEEHSLPLPW</sequence>
<comment type="similarity">
    <text evidence="1">Belongs to the LDH2/MDH2 oxidoreductase family.</text>
</comment>
<evidence type="ECO:0000313" key="4">
    <source>
        <dbReference type="EMBL" id="MDO3722064.1"/>
    </source>
</evidence>
<dbReference type="RefSeq" id="WP_302909827.1">
    <property type="nucleotide sequence ID" value="NZ_JAUMIS010000002.1"/>
</dbReference>
<proteinExistence type="inferred from homology"/>
<dbReference type="InterPro" id="IPR003767">
    <property type="entry name" value="Malate/L-lactate_DH-like"/>
</dbReference>
<dbReference type="Gene3D" id="1.10.1530.10">
    <property type="match status" value="1"/>
</dbReference>
<gene>
    <name evidence="4" type="ORF">QVZ43_10050</name>
</gene>
<keyword evidence="5" id="KW-1185">Reference proteome</keyword>
<accession>A0ABT8W1F8</accession>
<dbReference type="EMBL" id="JAUMIS010000002">
    <property type="protein sequence ID" value="MDO3722064.1"/>
    <property type="molecule type" value="Genomic_DNA"/>
</dbReference>
<protein>
    <submittedName>
        <fullName evidence="4">Ldh family oxidoreductase</fullName>
    </submittedName>
</protein>
<dbReference type="InterPro" id="IPR036111">
    <property type="entry name" value="Mal/L-sulfo/L-lacto_DH-like_sf"/>
</dbReference>
<dbReference type="InterPro" id="IPR043143">
    <property type="entry name" value="Mal/L-sulf/L-lact_DH-like_NADP"/>
</dbReference>